<organism evidence="2 3">
    <name type="scientific">Tetrahymena thermophila (strain SB210)</name>
    <dbReference type="NCBI Taxonomy" id="312017"/>
    <lineage>
        <taxon>Eukaryota</taxon>
        <taxon>Sar</taxon>
        <taxon>Alveolata</taxon>
        <taxon>Ciliophora</taxon>
        <taxon>Intramacronucleata</taxon>
        <taxon>Oligohymenophorea</taxon>
        <taxon>Hymenostomatida</taxon>
        <taxon>Tetrahymenina</taxon>
        <taxon>Tetrahymenidae</taxon>
        <taxon>Tetrahymena</taxon>
    </lineage>
</organism>
<dbReference type="Proteomes" id="UP000009168">
    <property type="component" value="Unassembled WGS sequence"/>
</dbReference>
<evidence type="ECO:0000256" key="1">
    <source>
        <dbReference type="SAM" id="MobiDB-lite"/>
    </source>
</evidence>
<name>Q23PR0_TETTS</name>
<reference evidence="3" key="1">
    <citation type="journal article" date="2006" name="PLoS Biol.">
        <title>Macronuclear genome sequence of the ciliate Tetrahymena thermophila, a model eukaryote.</title>
        <authorList>
            <person name="Eisen J.A."/>
            <person name="Coyne R.S."/>
            <person name="Wu M."/>
            <person name="Wu D."/>
            <person name="Thiagarajan M."/>
            <person name="Wortman J.R."/>
            <person name="Badger J.H."/>
            <person name="Ren Q."/>
            <person name="Amedeo P."/>
            <person name="Jones K.M."/>
            <person name="Tallon L.J."/>
            <person name="Delcher A.L."/>
            <person name="Salzberg S.L."/>
            <person name="Silva J.C."/>
            <person name="Haas B.J."/>
            <person name="Majoros W.H."/>
            <person name="Farzad M."/>
            <person name="Carlton J.M."/>
            <person name="Smith R.K. Jr."/>
            <person name="Garg J."/>
            <person name="Pearlman R.E."/>
            <person name="Karrer K.M."/>
            <person name="Sun L."/>
            <person name="Manning G."/>
            <person name="Elde N.C."/>
            <person name="Turkewitz A.P."/>
            <person name="Asai D.J."/>
            <person name="Wilkes D.E."/>
            <person name="Wang Y."/>
            <person name="Cai H."/>
            <person name="Collins K."/>
            <person name="Stewart B.A."/>
            <person name="Lee S.R."/>
            <person name="Wilamowska K."/>
            <person name="Weinberg Z."/>
            <person name="Ruzzo W.L."/>
            <person name="Wloga D."/>
            <person name="Gaertig J."/>
            <person name="Frankel J."/>
            <person name="Tsao C.-C."/>
            <person name="Gorovsky M.A."/>
            <person name="Keeling P.J."/>
            <person name="Waller R.F."/>
            <person name="Patron N.J."/>
            <person name="Cherry J.M."/>
            <person name="Stover N.A."/>
            <person name="Krieger C.J."/>
            <person name="del Toro C."/>
            <person name="Ryder H.F."/>
            <person name="Williamson S.C."/>
            <person name="Barbeau R.A."/>
            <person name="Hamilton E.P."/>
            <person name="Orias E."/>
        </authorList>
    </citation>
    <scope>NUCLEOTIDE SEQUENCE [LARGE SCALE GENOMIC DNA]</scope>
    <source>
        <strain evidence="3">SB210</strain>
    </source>
</reference>
<sequence>MSSNQIQQDRQVEHSHMQSQYQRSNQVPTHSQVVQNNVGSSQDEYSFELEINQPDNGPQRQVPHFKMKQTKTPPAYIAHQKQKDNNIPNMMKDMKKYLQFINNTDWMFQNDQNPVENYFKN</sequence>
<dbReference type="EMBL" id="GG662650">
    <property type="protein sequence ID" value="EAR98625.3"/>
    <property type="molecule type" value="Genomic_DNA"/>
</dbReference>
<feature type="compositionally biased region" description="Polar residues" evidence="1">
    <location>
        <begin position="17"/>
        <end position="43"/>
    </location>
</feature>
<dbReference type="InParanoid" id="Q23PR0"/>
<dbReference type="HOGENOM" id="CLU_2042809_0_0_1"/>
<proteinExistence type="predicted"/>
<evidence type="ECO:0000313" key="2">
    <source>
        <dbReference type="EMBL" id="EAR98625.3"/>
    </source>
</evidence>
<feature type="region of interest" description="Disordered" evidence="1">
    <location>
        <begin position="1"/>
        <end position="43"/>
    </location>
</feature>
<dbReference type="KEGG" id="tet:TTHERM_00463730"/>
<keyword evidence="3" id="KW-1185">Reference proteome</keyword>
<accession>Q23PR0</accession>
<dbReference type="AlphaFoldDB" id="Q23PR0"/>
<protein>
    <submittedName>
        <fullName evidence="2">Uncharacterized protein</fullName>
    </submittedName>
</protein>
<dbReference type="RefSeq" id="XP_001018870.3">
    <property type="nucleotide sequence ID" value="XM_001018870.4"/>
</dbReference>
<gene>
    <name evidence="2" type="ORF">TTHERM_00463730</name>
</gene>
<evidence type="ECO:0000313" key="3">
    <source>
        <dbReference type="Proteomes" id="UP000009168"/>
    </source>
</evidence>
<dbReference type="GeneID" id="7826456"/>